<dbReference type="EMBL" id="JYDW01000324">
    <property type="protein sequence ID" value="KRZ49256.1"/>
    <property type="molecule type" value="Genomic_DNA"/>
</dbReference>
<dbReference type="InterPro" id="IPR016897">
    <property type="entry name" value="SKP1"/>
</dbReference>
<feature type="domain" description="SKP1 component dimerisation" evidence="4">
    <location>
        <begin position="482"/>
        <end position="513"/>
    </location>
</feature>
<evidence type="ECO:0000256" key="3">
    <source>
        <dbReference type="SAM" id="Coils"/>
    </source>
</evidence>
<sequence>MGCLVNVVSGDGKVFEVDLQAIQLSKTVKTMLEGSLCFDGEQNIVEAIPLPNVCSAVLEKILLYCEHHKNDVPEEEKNVKMKEIKEETNNEEEQITVYGREEEEEEMSEWDSEFLDVDQSTLLDIILAANYLEIKSLLDIACLAVAKMMKGKSAEEIRRTFNIKNDFTPEEEKQVSICRRYGNSDRLLPLVIFYIKETLIPLFTAMSNKRKVVSSDGVVFEAELSILKKSRVIKELLEKETSGVDSAINIESITGDLLGKVLLYCANQPVYENKPRVNRRLERTPDVMSSFDMEFFNVDPETLFNLISVGIALKIDCLLENSSKYAAHLIRGKTGEDIRQLLEISLDEQTSKEPDFLISDDEEEQQKEAEHDVEMYQEMEVMLNVISREGRSFPISLQAAKMSLTLRDMLDCFLKGEVNNEVEAIPLQQIDSNTLHKVIRFCEHYKTEANPEEERSYEINEWDLSFFGNNFKAAADYLQIHRLFDVSCKFIANFLKGKSSQEISEAFGLNNDFIMSRRLKVISSDGEAFEVDSKAIKLSKTVKTMLEDLCTDEGKAELEPIPLPNVNSTILKKILLYCEHHKDDVAVCESEEGDRRSDDISSWDSEFLKVDQGTLFDIILAANYLEIKSLLDVACKTVANMIKGKSPEEIRRTFNIKNDFTPEEEEQIRRENAWCEE</sequence>
<feature type="coiled-coil region" evidence="3">
    <location>
        <begin position="74"/>
        <end position="101"/>
    </location>
</feature>
<dbReference type="CDD" id="cd18322">
    <property type="entry name" value="BTB_POZ_SKP1"/>
    <property type="match status" value="2"/>
</dbReference>
<dbReference type="FunFam" id="3.30.710.10:FF:000124">
    <property type="entry name" value="Protein CBG09126"/>
    <property type="match status" value="2"/>
</dbReference>
<feature type="domain" description="SKP1 component POZ" evidence="5">
    <location>
        <begin position="6"/>
        <end position="70"/>
    </location>
</feature>
<dbReference type="AlphaFoldDB" id="A0A0V1KPH6"/>
<evidence type="ECO:0000313" key="7">
    <source>
        <dbReference type="Proteomes" id="UP000054721"/>
    </source>
</evidence>
<dbReference type="InterPro" id="IPR011333">
    <property type="entry name" value="SKP1/BTB/POZ_sf"/>
</dbReference>
<dbReference type="InterPro" id="IPR016072">
    <property type="entry name" value="Skp1_comp_dimer"/>
</dbReference>
<feature type="domain" description="SKP1 component dimerisation" evidence="4">
    <location>
        <begin position="628"/>
        <end position="675"/>
    </location>
</feature>
<name>A0A0V1KPH6_9BILA</name>
<dbReference type="SUPFAM" id="SSF81382">
    <property type="entry name" value="Skp1 dimerisation domain-like"/>
    <property type="match status" value="4"/>
</dbReference>
<keyword evidence="7" id="KW-1185">Reference proteome</keyword>
<gene>
    <name evidence="6" type="primary">Skp1</name>
    <name evidence="6" type="ORF">T02_16120</name>
</gene>
<protein>
    <submittedName>
        <fullName evidence="6">S-phase kinase-associated protein 1</fullName>
    </submittedName>
</protein>
<dbReference type="Pfam" id="PF01466">
    <property type="entry name" value="Skp1"/>
    <property type="match status" value="3"/>
</dbReference>
<dbReference type="InterPro" id="IPR001232">
    <property type="entry name" value="SKP1-like"/>
</dbReference>
<comment type="caution">
    <text evidence="6">The sequence shown here is derived from an EMBL/GenBank/DDBJ whole genome shotgun (WGS) entry which is preliminary data.</text>
</comment>
<keyword evidence="6" id="KW-0808">Transferase</keyword>
<dbReference type="Proteomes" id="UP000054721">
    <property type="component" value="Unassembled WGS sequence"/>
</dbReference>
<dbReference type="PANTHER" id="PTHR11165">
    <property type="entry name" value="SKP1"/>
    <property type="match status" value="1"/>
</dbReference>
<dbReference type="SUPFAM" id="SSF54695">
    <property type="entry name" value="POZ domain"/>
    <property type="match status" value="4"/>
</dbReference>
<evidence type="ECO:0000256" key="1">
    <source>
        <dbReference type="ARBA" id="ARBA00009993"/>
    </source>
</evidence>
<dbReference type="Pfam" id="PF03931">
    <property type="entry name" value="Skp1_POZ"/>
    <property type="match status" value="4"/>
</dbReference>
<comment type="similarity">
    <text evidence="1">Belongs to the SKP1 family.</text>
</comment>
<dbReference type="SMART" id="SM00512">
    <property type="entry name" value="Skp1"/>
    <property type="match status" value="4"/>
</dbReference>
<keyword evidence="2" id="KW-0833">Ubl conjugation pathway</keyword>
<feature type="domain" description="SKP1 component POZ" evidence="5">
    <location>
        <begin position="519"/>
        <end position="583"/>
    </location>
</feature>
<dbReference type="STRING" id="6335.A0A0V1KPH6"/>
<keyword evidence="3" id="KW-0175">Coiled coil</keyword>
<organism evidence="6 7">
    <name type="scientific">Trichinella nativa</name>
    <dbReference type="NCBI Taxonomy" id="6335"/>
    <lineage>
        <taxon>Eukaryota</taxon>
        <taxon>Metazoa</taxon>
        <taxon>Ecdysozoa</taxon>
        <taxon>Nematoda</taxon>
        <taxon>Enoplea</taxon>
        <taxon>Dorylaimia</taxon>
        <taxon>Trichinellida</taxon>
        <taxon>Trichinellidae</taxon>
        <taxon>Trichinella</taxon>
    </lineage>
</organism>
<dbReference type="InterPro" id="IPR016073">
    <property type="entry name" value="Skp1_comp_POZ"/>
</dbReference>
<dbReference type="OrthoDB" id="5786141at2759"/>
<dbReference type="Gene3D" id="3.30.710.10">
    <property type="entry name" value="Potassium Channel Kv1.1, Chain A"/>
    <property type="match status" value="4"/>
</dbReference>
<reference evidence="6 7" key="1">
    <citation type="submission" date="2015-05" db="EMBL/GenBank/DDBJ databases">
        <title>Evolution of Trichinella species and genotypes.</title>
        <authorList>
            <person name="Korhonen P.K."/>
            <person name="Edoardo P."/>
            <person name="Giuseppe L.R."/>
            <person name="Gasser R.B."/>
        </authorList>
    </citation>
    <scope>NUCLEOTIDE SEQUENCE [LARGE SCALE GENOMIC DNA]</scope>
    <source>
        <strain evidence="6">ISS10</strain>
    </source>
</reference>
<evidence type="ECO:0000259" key="5">
    <source>
        <dbReference type="Pfam" id="PF03931"/>
    </source>
</evidence>
<feature type="domain" description="SKP1 component POZ" evidence="5">
    <location>
        <begin position="384"/>
        <end position="446"/>
    </location>
</feature>
<evidence type="ECO:0000313" key="6">
    <source>
        <dbReference type="EMBL" id="KRZ49256.1"/>
    </source>
</evidence>
<proteinExistence type="inferred from homology"/>
<dbReference type="InterPro" id="IPR036296">
    <property type="entry name" value="SKP1-like_dim_sf"/>
</dbReference>
<dbReference type="GO" id="GO:0006511">
    <property type="term" value="P:ubiquitin-dependent protein catabolic process"/>
    <property type="evidence" value="ECO:0007669"/>
    <property type="project" value="InterPro"/>
</dbReference>
<keyword evidence="6" id="KW-0418">Kinase</keyword>
<dbReference type="GO" id="GO:0016301">
    <property type="term" value="F:kinase activity"/>
    <property type="evidence" value="ECO:0007669"/>
    <property type="project" value="UniProtKB-KW"/>
</dbReference>
<accession>A0A0V1KPH6</accession>
<dbReference type="FunFam" id="3.30.710.10:FF:000026">
    <property type="entry name" value="E3 ubiquitin ligase complex SCF subunit"/>
    <property type="match status" value="2"/>
</dbReference>
<feature type="domain" description="SKP1 component dimerisation" evidence="4">
    <location>
        <begin position="135"/>
        <end position="175"/>
    </location>
</feature>
<evidence type="ECO:0000256" key="2">
    <source>
        <dbReference type="ARBA" id="ARBA00022786"/>
    </source>
</evidence>
<feature type="domain" description="SKP1 component POZ" evidence="5">
    <location>
        <begin position="211"/>
        <end position="267"/>
    </location>
</feature>
<evidence type="ECO:0000259" key="4">
    <source>
        <dbReference type="Pfam" id="PF01466"/>
    </source>
</evidence>